<dbReference type="SUPFAM" id="SSF50044">
    <property type="entry name" value="SH3-domain"/>
    <property type="match status" value="1"/>
</dbReference>
<dbReference type="SMART" id="SM00454">
    <property type="entry name" value="SAM"/>
    <property type="match status" value="1"/>
</dbReference>
<dbReference type="SMART" id="SM00233">
    <property type="entry name" value="PH"/>
    <property type="match status" value="1"/>
</dbReference>
<feature type="compositionally biased region" description="Low complexity" evidence="3">
    <location>
        <begin position="70"/>
        <end position="87"/>
    </location>
</feature>
<dbReference type="VEuPathDB" id="FungiDB:AMAG_00013"/>
<dbReference type="Pfam" id="PF07647">
    <property type="entry name" value="SAM_2"/>
    <property type="match status" value="1"/>
</dbReference>
<dbReference type="Gene3D" id="2.30.29.30">
    <property type="entry name" value="Pleckstrin-homology domain (PH domain)/Phosphotyrosine-binding domain (PTB)"/>
    <property type="match status" value="1"/>
</dbReference>
<dbReference type="eggNOG" id="ENOG502RAFH">
    <property type="taxonomic scope" value="Eukaryota"/>
</dbReference>
<dbReference type="SUPFAM" id="SSF50729">
    <property type="entry name" value="PH domain-like"/>
    <property type="match status" value="1"/>
</dbReference>
<dbReference type="InterPro" id="IPR001660">
    <property type="entry name" value="SAM"/>
</dbReference>
<dbReference type="SUPFAM" id="SSF47769">
    <property type="entry name" value="SAM/Pointed domain"/>
    <property type="match status" value="1"/>
</dbReference>
<evidence type="ECO:0000313" key="8">
    <source>
        <dbReference type="Proteomes" id="UP000054350"/>
    </source>
</evidence>
<dbReference type="InterPro" id="IPR001849">
    <property type="entry name" value="PH_domain"/>
</dbReference>
<dbReference type="STRING" id="578462.A0A0L0RUI5"/>
<feature type="domain" description="SH3" evidence="4">
    <location>
        <begin position="4"/>
        <end position="75"/>
    </location>
</feature>
<dbReference type="Proteomes" id="UP000054350">
    <property type="component" value="Unassembled WGS sequence"/>
</dbReference>
<dbReference type="OrthoDB" id="73680at2759"/>
<dbReference type="EMBL" id="GG745328">
    <property type="protein sequence ID" value="KNE54017.1"/>
    <property type="molecule type" value="Genomic_DNA"/>
</dbReference>
<gene>
    <name evidence="7" type="ORF">AMAG_00013</name>
</gene>
<evidence type="ECO:0000259" key="6">
    <source>
        <dbReference type="PROSITE" id="PS50105"/>
    </source>
</evidence>
<feature type="region of interest" description="Disordered" evidence="3">
    <location>
        <begin position="68"/>
        <end position="110"/>
    </location>
</feature>
<dbReference type="InterPro" id="IPR011993">
    <property type="entry name" value="PH-like_dom_sf"/>
</dbReference>
<feature type="region of interest" description="Disordered" evidence="3">
    <location>
        <begin position="286"/>
        <end position="311"/>
    </location>
</feature>
<dbReference type="AlphaFoldDB" id="A0A0L0RUI5"/>
<dbReference type="Pfam" id="PF00169">
    <property type="entry name" value="PH"/>
    <property type="match status" value="1"/>
</dbReference>
<feature type="compositionally biased region" description="Low complexity" evidence="3">
    <location>
        <begin position="286"/>
        <end position="306"/>
    </location>
</feature>
<feature type="domain" description="PH" evidence="5">
    <location>
        <begin position="369"/>
        <end position="468"/>
    </location>
</feature>
<dbReference type="Pfam" id="PF00018">
    <property type="entry name" value="SH3_1"/>
    <property type="match status" value="1"/>
</dbReference>
<evidence type="ECO:0000256" key="1">
    <source>
        <dbReference type="ARBA" id="ARBA00022443"/>
    </source>
</evidence>
<reference evidence="8" key="2">
    <citation type="submission" date="2009-11" db="EMBL/GenBank/DDBJ databases">
        <title>The Genome Sequence of Allomyces macrogynus strain ATCC 38327.</title>
        <authorList>
            <consortium name="The Broad Institute Genome Sequencing Platform"/>
            <person name="Russ C."/>
            <person name="Cuomo C."/>
            <person name="Shea T."/>
            <person name="Young S.K."/>
            <person name="Zeng Q."/>
            <person name="Koehrsen M."/>
            <person name="Haas B."/>
            <person name="Borodovsky M."/>
            <person name="Guigo R."/>
            <person name="Alvarado L."/>
            <person name="Berlin A."/>
            <person name="Borenstein D."/>
            <person name="Chen Z."/>
            <person name="Engels R."/>
            <person name="Freedman E."/>
            <person name="Gellesch M."/>
            <person name="Goldberg J."/>
            <person name="Griggs A."/>
            <person name="Gujja S."/>
            <person name="Heiman D."/>
            <person name="Hepburn T."/>
            <person name="Howarth C."/>
            <person name="Jen D."/>
            <person name="Larson L."/>
            <person name="Lewis B."/>
            <person name="Mehta T."/>
            <person name="Park D."/>
            <person name="Pearson M."/>
            <person name="Roberts A."/>
            <person name="Saif S."/>
            <person name="Shenoy N."/>
            <person name="Sisk P."/>
            <person name="Stolte C."/>
            <person name="Sykes S."/>
            <person name="Walk T."/>
            <person name="White J."/>
            <person name="Yandava C."/>
            <person name="Burger G."/>
            <person name="Gray M.W."/>
            <person name="Holland P.W.H."/>
            <person name="King N."/>
            <person name="Lang F.B.F."/>
            <person name="Roger A.J."/>
            <person name="Ruiz-Trillo I."/>
            <person name="Lander E."/>
            <person name="Nusbaum C."/>
        </authorList>
    </citation>
    <scope>NUCLEOTIDE SEQUENCE [LARGE SCALE GENOMIC DNA]</scope>
    <source>
        <strain evidence="8">ATCC 38327</strain>
    </source>
</reference>
<reference evidence="7 8" key="1">
    <citation type="submission" date="2009-11" db="EMBL/GenBank/DDBJ databases">
        <title>Annotation of Allomyces macrogynus ATCC 38327.</title>
        <authorList>
            <consortium name="The Broad Institute Genome Sequencing Platform"/>
            <person name="Russ C."/>
            <person name="Cuomo C."/>
            <person name="Burger G."/>
            <person name="Gray M.W."/>
            <person name="Holland P.W.H."/>
            <person name="King N."/>
            <person name="Lang F.B.F."/>
            <person name="Roger A.J."/>
            <person name="Ruiz-Trillo I."/>
            <person name="Young S.K."/>
            <person name="Zeng Q."/>
            <person name="Gargeya S."/>
            <person name="Fitzgerald M."/>
            <person name="Haas B."/>
            <person name="Abouelleil A."/>
            <person name="Alvarado L."/>
            <person name="Arachchi H.M."/>
            <person name="Berlin A."/>
            <person name="Chapman S.B."/>
            <person name="Gearin G."/>
            <person name="Goldberg J."/>
            <person name="Griggs A."/>
            <person name="Gujja S."/>
            <person name="Hansen M."/>
            <person name="Heiman D."/>
            <person name="Howarth C."/>
            <person name="Larimer J."/>
            <person name="Lui A."/>
            <person name="MacDonald P.J.P."/>
            <person name="McCowen C."/>
            <person name="Montmayeur A."/>
            <person name="Murphy C."/>
            <person name="Neiman D."/>
            <person name="Pearson M."/>
            <person name="Priest M."/>
            <person name="Roberts A."/>
            <person name="Saif S."/>
            <person name="Shea T."/>
            <person name="Sisk P."/>
            <person name="Stolte C."/>
            <person name="Sykes S."/>
            <person name="Wortman J."/>
            <person name="Nusbaum C."/>
            <person name="Birren B."/>
        </authorList>
    </citation>
    <scope>NUCLEOTIDE SEQUENCE [LARGE SCALE GENOMIC DNA]</scope>
    <source>
        <strain evidence="7 8">ATCC 38327</strain>
    </source>
</reference>
<dbReference type="Gene3D" id="2.30.30.40">
    <property type="entry name" value="SH3 Domains"/>
    <property type="match status" value="1"/>
</dbReference>
<dbReference type="InterPro" id="IPR001452">
    <property type="entry name" value="SH3_domain"/>
</dbReference>
<dbReference type="PANTHER" id="PTHR46829:SF1">
    <property type="entry name" value="STERILE ALPHA MOTIF DOMAIN-CONTAINING PROTEIN 15"/>
    <property type="match status" value="1"/>
</dbReference>
<evidence type="ECO:0000256" key="3">
    <source>
        <dbReference type="SAM" id="MobiDB-lite"/>
    </source>
</evidence>
<keyword evidence="1 2" id="KW-0728">SH3 domain</keyword>
<feature type="region of interest" description="Disordered" evidence="3">
    <location>
        <begin position="250"/>
        <end position="270"/>
    </location>
</feature>
<name>A0A0L0RUI5_ALLM3</name>
<evidence type="ECO:0000259" key="4">
    <source>
        <dbReference type="PROSITE" id="PS50002"/>
    </source>
</evidence>
<dbReference type="PROSITE" id="PS50002">
    <property type="entry name" value="SH3"/>
    <property type="match status" value="1"/>
</dbReference>
<dbReference type="PANTHER" id="PTHR46829">
    <property type="entry name" value="STERILE ALPHA MOTIF DOMAIN-CONTAINING PROTEIN 15"/>
    <property type="match status" value="1"/>
</dbReference>
<keyword evidence="8" id="KW-1185">Reference proteome</keyword>
<accession>A0A0L0RUI5</accession>
<evidence type="ECO:0000256" key="2">
    <source>
        <dbReference type="PROSITE-ProRule" id="PRU00192"/>
    </source>
</evidence>
<dbReference type="PROSITE" id="PS50003">
    <property type="entry name" value="PH_DOMAIN"/>
    <property type="match status" value="1"/>
</dbReference>
<proteinExistence type="predicted"/>
<dbReference type="InterPro" id="IPR013761">
    <property type="entry name" value="SAM/pointed_sf"/>
</dbReference>
<dbReference type="PRINTS" id="PR00452">
    <property type="entry name" value="SH3DOMAIN"/>
</dbReference>
<feature type="domain" description="SAM" evidence="6">
    <location>
        <begin position="183"/>
        <end position="246"/>
    </location>
</feature>
<evidence type="ECO:0000313" key="7">
    <source>
        <dbReference type="EMBL" id="KNE54017.1"/>
    </source>
</evidence>
<feature type="region of interest" description="Disordered" evidence="3">
    <location>
        <begin position="526"/>
        <end position="572"/>
    </location>
</feature>
<dbReference type="PROSITE" id="PS50105">
    <property type="entry name" value="SAM_DOMAIN"/>
    <property type="match status" value="1"/>
</dbReference>
<dbReference type="CDD" id="cd00174">
    <property type="entry name" value="SH3"/>
    <property type="match status" value="1"/>
</dbReference>
<organism evidence="7 8">
    <name type="scientific">Allomyces macrogynus (strain ATCC 38327)</name>
    <name type="common">Allomyces javanicus var. macrogynus</name>
    <dbReference type="NCBI Taxonomy" id="578462"/>
    <lineage>
        <taxon>Eukaryota</taxon>
        <taxon>Fungi</taxon>
        <taxon>Fungi incertae sedis</taxon>
        <taxon>Blastocladiomycota</taxon>
        <taxon>Blastocladiomycetes</taxon>
        <taxon>Blastocladiales</taxon>
        <taxon>Blastocladiaceae</taxon>
        <taxon>Allomyces</taxon>
    </lineage>
</organism>
<dbReference type="SMART" id="SM00326">
    <property type="entry name" value="SH3"/>
    <property type="match status" value="1"/>
</dbReference>
<sequence>MPVGQFEVVYALHDFKAEDEDEVSFSAGEEIVVLERDDEFGDGWWMARTPLFHFGRTQDGQIGLFPANFTSPTPVSPTTTETSTVSRESGDAPPAAPASKHANRESVDSTGTLDHYESLMHDLRKSISMSADKLAAARPSPAVVPLLPSAVPAERAPSPLPAPNASASSVSAVTPMRPAVLDWSVADVAAWVSRAGFSAYADMFVANEINGSALIQLSLSTLKDVGITALGKRIQLMNAIMDLKADFGLDDSGEPARGRSPVVRSLSRGASASASASRGLHLDVTSRVASPSGGRSPSAARSNRSSQLSPIGSPLASAVEGSAVGSSVLAAAVAVLPPGAARAAQGMPSVLVLPAALKPAEAESSLKTLEITTGFGSRDGTWRKRFMVLKGGVLYWFKDKQSPGPALHAIYIHSGFKIAKDETIKPGKHGIRVTEVNPAAGPRKDYYFYTDDEKAARLWLRALTKATIFHSQHEESKRGHTGVEIIGDPSDVIASIRLPDDQIPAQLSAIQREWMAHDPTRSAATLVRSHSSTRRPPSYHGTATSLESDAGPAVPAKDPLVRSRSTDPYVGKAASVRSASPVGRHAWDDGREREITAMRAGGSAPKLDLNLSLSPAASAGPAATDLVAYVNEHLPPNEHVVGLRDLVSGLAMIHFLTNLTKTPLPPHFARAVRDPAVYRIDWIDNWEVALQWASELGVIVSPLVTSDKLAAGRVEAIADFLELVQATFGNGVA</sequence>
<evidence type="ECO:0000259" key="5">
    <source>
        <dbReference type="PROSITE" id="PS50003"/>
    </source>
</evidence>
<dbReference type="InterPro" id="IPR036028">
    <property type="entry name" value="SH3-like_dom_sf"/>
</dbReference>
<protein>
    <submittedName>
        <fullName evidence="7">Uncharacterized protein</fullName>
    </submittedName>
</protein>
<dbReference type="Gene3D" id="1.10.150.50">
    <property type="entry name" value="Transcription Factor, Ets-1"/>
    <property type="match status" value="1"/>
</dbReference>